<feature type="transmembrane region" description="Helical" evidence="1">
    <location>
        <begin position="70"/>
        <end position="88"/>
    </location>
</feature>
<dbReference type="NCBIfam" id="TIGR02893">
    <property type="entry name" value="spore_yabQ"/>
    <property type="match status" value="1"/>
</dbReference>
<dbReference type="InterPro" id="IPR019074">
    <property type="entry name" value="YabQ"/>
</dbReference>
<evidence type="ECO:0000256" key="1">
    <source>
        <dbReference type="SAM" id="Phobius"/>
    </source>
</evidence>
<feature type="transmembrane region" description="Helical" evidence="1">
    <location>
        <begin position="108"/>
        <end position="129"/>
    </location>
</feature>
<evidence type="ECO:0000313" key="3">
    <source>
        <dbReference type="Proteomes" id="UP001222800"/>
    </source>
</evidence>
<accession>A0ABY8EC55</accession>
<organism evidence="2 3">
    <name type="scientific">Tepidibacter hydrothermalis</name>
    <dbReference type="NCBI Taxonomy" id="3036126"/>
    <lineage>
        <taxon>Bacteria</taxon>
        <taxon>Bacillati</taxon>
        <taxon>Bacillota</taxon>
        <taxon>Clostridia</taxon>
        <taxon>Peptostreptococcales</taxon>
        <taxon>Peptostreptococcaceae</taxon>
        <taxon>Tepidibacter</taxon>
    </lineage>
</organism>
<dbReference type="Pfam" id="PF09578">
    <property type="entry name" value="Spore_YabQ"/>
    <property type="match status" value="1"/>
</dbReference>
<gene>
    <name evidence="2" type="ORF">P4S50_00075</name>
</gene>
<feature type="transmembrane region" description="Helical" evidence="1">
    <location>
        <begin position="7"/>
        <end position="26"/>
    </location>
</feature>
<reference evidence="2 3" key="1">
    <citation type="submission" date="2023-03" db="EMBL/GenBank/DDBJ databases">
        <title>Complete genome sequence of Tepidibacter sp. SWIR-1, isolated from a deep-sea hydrothermal vent.</title>
        <authorList>
            <person name="Li X."/>
        </authorList>
    </citation>
    <scope>NUCLEOTIDE SEQUENCE [LARGE SCALE GENOMIC DNA]</scope>
    <source>
        <strain evidence="2 3">SWIR-1</strain>
    </source>
</reference>
<evidence type="ECO:0000313" key="2">
    <source>
        <dbReference type="EMBL" id="WFD10502.1"/>
    </source>
</evidence>
<keyword evidence="1" id="KW-0472">Membrane</keyword>
<protein>
    <submittedName>
        <fullName evidence="2">Spore cortex biosynthesis protein YabQ</fullName>
    </submittedName>
</protein>
<keyword evidence="1" id="KW-1133">Transmembrane helix</keyword>
<proteinExistence type="predicted"/>
<dbReference type="Proteomes" id="UP001222800">
    <property type="component" value="Chromosome"/>
</dbReference>
<keyword evidence="3" id="KW-1185">Reference proteome</keyword>
<keyword evidence="1" id="KW-0812">Transmembrane</keyword>
<dbReference type="EMBL" id="CP120733">
    <property type="protein sequence ID" value="WFD10502.1"/>
    <property type="molecule type" value="Genomic_DNA"/>
</dbReference>
<name>A0ABY8EC55_9FIRM</name>
<feature type="transmembrane region" description="Helical" evidence="1">
    <location>
        <begin position="46"/>
        <end position="63"/>
    </location>
</feature>
<dbReference type="RefSeq" id="WP_277732469.1">
    <property type="nucleotide sequence ID" value="NZ_CP120733.1"/>
</dbReference>
<sequence>MYPSEEIYILFVTVYGGILMGIIYDFYRGLRCNINNNKVIRCVEDILFWVIITIISFLILHRANSYDLRYYNFTGFIVGVVIYFNTVSKYILSFLCRLIKTIISVITNLYYLIIYPIHFAFDVIMYIGFKQFRKR</sequence>